<comment type="caution">
    <text evidence="2">The sequence shown here is derived from an EMBL/GenBank/DDBJ whole genome shotgun (WGS) entry which is preliminary data.</text>
</comment>
<evidence type="ECO:0000313" key="3">
    <source>
        <dbReference type="Proteomes" id="UP000199410"/>
    </source>
</evidence>
<dbReference type="PROSITE" id="PS50883">
    <property type="entry name" value="EAL"/>
    <property type="match status" value="1"/>
</dbReference>
<accession>A0A1H8Z354</accession>
<name>A0A1H8Z354_9BACI</name>
<sequence length="361" mass="41747">METGMTLFESNRKSVLESIEHKKSFTIVYITIISWHDLDLSKCIDVVRRKLTLYQPKVEWYRVFDKEFLLVCHAQSQARLISQELSNIEYLKIHYLYVQDRKLPALNYVRQVYLQNITSDELKECNSQKGLVTEEFEIVFQPILHHNRQLSFEALSKWRWEEMGSISPGICIPILNIESLIELTKNIIKKAVDLLSRYNEVVYVSINLSAPLIKDITWLIEHLDEIGITNNNRIAFEITEETIMGIEASENLKIIRDRGHIIFIDGFGSGSGNSNFQYMSLLPLDGVKLDRLFISGKSNKKVMELLTNIIKAIDLEVIIEGVDNVEQLNTLSEAQYDSIQGYYISKPLTINELTKFMNDNC</sequence>
<dbReference type="PANTHER" id="PTHR33121:SF70">
    <property type="entry name" value="SIGNALING PROTEIN YKOW"/>
    <property type="match status" value="1"/>
</dbReference>
<dbReference type="CDD" id="cd01948">
    <property type="entry name" value="EAL"/>
    <property type="match status" value="1"/>
</dbReference>
<evidence type="ECO:0000313" key="2">
    <source>
        <dbReference type="EMBL" id="SEP58697.1"/>
    </source>
</evidence>
<gene>
    <name evidence="2" type="ORF">SAMN02787113_00100</name>
</gene>
<organism evidence="2 3">
    <name type="scientific">Lysinibacillus fusiformis</name>
    <dbReference type="NCBI Taxonomy" id="28031"/>
    <lineage>
        <taxon>Bacteria</taxon>
        <taxon>Bacillati</taxon>
        <taxon>Bacillota</taxon>
        <taxon>Bacilli</taxon>
        <taxon>Bacillales</taxon>
        <taxon>Bacillaceae</taxon>
        <taxon>Lysinibacillus</taxon>
    </lineage>
</organism>
<dbReference type="RefSeq" id="WP_008176373.1">
    <property type="nucleotide sequence ID" value="NZ_BJOM01000001.1"/>
</dbReference>
<feature type="domain" description="EAL" evidence="1">
    <location>
        <begin position="120"/>
        <end position="361"/>
    </location>
</feature>
<dbReference type="AlphaFoldDB" id="A0A1H8Z354"/>
<evidence type="ECO:0000259" key="1">
    <source>
        <dbReference type="PROSITE" id="PS50883"/>
    </source>
</evidence>
<dbReference type="GO" id="GO:0071111">
    <property type="term" value="F:cyclic-guanylate-specific phosphodiesterase activity"/>
    <property type="evidence" value="ECO:0007669"/>
    <property type="project" value="InterPro"/>
</dbReference>
<proteinExistence type="predicted"/>
<dbReference type="EMBL" id="FOEL01000002">
    <property type="protein sequence ID" value="SEP58697.1"/>
    <property type="molecule type" value="Genomic_DNA"/>
</dbReference>
<dbReference type="SMART" id="SM00052">
    <property type="entry name" value="EAL"/>
    <property type="match status" value="1"/>
</dbReference>
<dbReference type="SUPFAM" id="SSF141868">
    <property type="entry name" value="EAL domain-like"/>
    <property type="match status" value="1"/>
</dbReference>
<dbReference type="Gene3D" id="3.20.20.450">
    <property type="entry name" value="EAL domain"/>
    <property type="match status" value="1"/>
</dbReference>
<reference evidence="2 3" key="1">
    <citation type="submission" date="2016-10" db="EMBL/GenBank/DDBJ databases">
        <authorList>
            <person name="Varghese N."/>
            <person name="Submissions S."/>
        </authorList>
    </citation>
    <scope>NUCLEOTIDE SEQUENCE [LARGE SCALE GENOMIC DNA]</scope>
    <source>
        <strain evidence="2 3">TC-13</strain>
    </source>
</reference>
<dbReference type="InterPro" id="IPR035919">
    <property type="entry name" value="EAL_sf"/>
</dbReference>
<dbReference type="PANTHER" id="PTHR33121">
    <property type="entry name" value="CYCLIC DI-GMP PHOSPHODIESTERASE PDEF"/>
    <property type="match status" value="1"/>
</dbReference>
<dbReference type="InterPro" id="IPR050706">
    <property type="entry name" value="Cyclic-di-GMP_PDE-like"/>
</dbReference>
<dbReference type="InterPro" id="IPR001633">
    <property type="entry name" value="EAL_dom"/>
</dbReference>
<dbReference type="Pfam" id="PF00563">
    <property type="entry name" value="EAL"/>
    <property type="match status" value="1"/>
</dbReference>
<protein>
    <submittedName>
        <fullName evidence="2">EAL domain, c-di-GMP-specific phosphodiesterase class I (Or its enzymatically inactive variant)</fullName>
    </submittedName>
</protein>
<dbReference type="Proteomes" id="UP000199410">
    <property type="component" value="Unassembled WGS sequence"/>
</dbReference>